<dbReference type="Proteomes" id="UP001408356">
    <property type="component" value="Unassembled WGS sequence"/>
</dbReference>
<keyword evidence="1" id="KW-0812">Transmembrane</keyword>
<feature type="transmembrane region" description="Helical" evidence="1">
    <location>
        <begin position="337"/>
        <end position="363"/>
    </location>
</feature>
<reference evidence="2 3" key="1">
    <citation type="journal article" date="2024" name="J. Plant Pathol.">
        <title>Sequence and assembly of the genome of Seiridium unicorne, isolate CBS 538.82, causal agent of cypress canker disease.</title>
        <authorList>
            <person name="Scali E."/>
            <person name="Rocca G.D."/>
            <person name="Danti R."/>
            <person name="Garbelotto M."/>
            <person name="Barberini S."/>
            <person name="Baroncelli R."/>
            <person name="Emiliani G."/>
        </authorList>
    </citation>
    <scope>NUCLEOTIDE SEQUENCE [LARGE SCALE GENOMIC DNA]</scope>
    <source>
        <strain evidence="2 3">BM-138-508</strain>
    </source>
</reference>
<name>A0ABR2UTU4_9PEZI</name>
<comment type="caution">
    <text evidence="2">The sequence shown here is derived from an EMBL/GenBank/DDBJ whole genome shotgun (WGS) entry which is preliminary data.</text>
</comment>
<sequence>MIPLKSQFYTNNTALVYTLSSIWKGNGESPGSTLIGSIPYQNNLIQNCSVVAVEILFGGIERRVSQIAQESWGASLTGYVECGVETLDGLIMLNLSTTYDVNPPDTFSGATSGFPGRNQTGKSSLWWGESLLAWYSIATTDDMNAANQEFAKGLAPIYKGYVSFRRGRNSTLDAEGTKSLDFFDASCYFVPFSDNGVEPAMYFCHHEGMGNSDKISNLVAANSSDGNKPLPGIWISADVLAKAFYFTMLTDLGQNTQEPNVLTEPDLLAYFSDNFTAISTRKFQPSDHLKPHNIVGLANAPFDPHDLETLQLGVSPSVFATSYLCQVPRLKSIGSRIFAVLINDIVLLSTLWKIFSFITNYFLTRKDDKMMVCQACAEGTILTGEEDEEKDEKKTGISRITNTQIMEYQRVGTN</sequence>
<gene>
    <name evidence="2" type="ORF">SUNI508_08517</name>
</gene>
<accession>A0ABR2UTU4</accession>
<protein>
    <submittedName>
        <fullName evidence="2">Uncharacterized protein</fullName>
    </submittedName>
</protein>
<evidence type="ECO:0000256" key="1">
    <source>
        <dbReference type="SAM" id="Phobius"/>
    </source>
</evidence>
<keyword evidence="1" id="KW-0472">Membrane</keyword>
<keyword evidence="3" id="KW-1185">Reference proteome</keyword>
<keyword evidence="1" id="KW-1133">Transmembrane helix</keyword>
<proteinExistence type="predicted"/>
<organism evidence="2 3">
    <name type="scientific">Seiridium unicorne</name>
    <dbReference type="NCBI Taxonomy" id="138068"/>
    <lineage>
        <taxon>Eukaryota</taxon>
        <taxon>Fungi</taxon>
        <taxon>Dikarya</taxon>
        <taxon>Ascomycota</taxon>
        <taxon>Pezizomycotina</taxon>
        <taxon>Sordariomycetes</taxon>
        <taxon>Xylariomycetidae</taxon>
        <taxon>Amphisphaeriales</taxon>
        <taxon>Sporocadaceae</taxon>
        <taxon>Seiridium</taxon>
    </lineage>
</organism>
<evidence type="ECO:0000313" key="3">
    <source>
        <dbReference type="Proteomes" id="UP001408356"/>
    </source>
</evidence>
<evidence type="ECO:0000313" key="2">
    <source>
        <dbReference type="EMBL" id="KAK9418088.1"/>
    </source>
</evidence>
<dbReference type="EMBL" id="JARVKF010000394">
    <property type="protein sequence ID" value="KAK9418088.1"/>
    <property type="molecule type" value="Genomic_DNA"/>
</dbReference>